<evidence type="ECO:0000256" key="1">
    <source>
        <dbReference type="SAM" id="MobiDB-lite"/>
    </source>
</evidence>
<feature type="domain" description="DH" evidence="2">
    <location>
        <begin position="75"/>
        <end position="157"/>
    </location>
</feature>
<feature type="non-terminal residue" evidence="3">
    <location>
        <position position="1"/>
    </location>
</feature>
<dbReference type="GO" id="GO:0005085">
    <property type="term" value="F:guanyl-nucleotide exchange factor activity"/>
    <property type="evidence" value="ECO:0007669"/>
    <property type="project" value="InterPro"/>
</dbReference>
<feature type="compositionally biased region" description="Polar residues" evidence="1">
    <location>
        <begin position="25"/>
        <end position="37"/>
    </location>
</feature>
<dbReference type="InterPro" id="IPR035899">
    <property type="entry name" value="DBL_dom_sf"/>
</dbReference>
<dbReference type="Proteomes" id="UP000828390">
    <property type="component" value="Unassembled WGS sequence"/>
</dbReference>
<keyword evidence="4" id="KW-1185">Reference proteome</keyword>
<accession>A0A9D3YML8</accession>
<dbReference type="SUPFAM" id="SSF48065">
    <property type="entry name" value="DBL homology domain (DH-domain)"/>
    <property type="match status" value="1"/>
</dbReference>
<evidence type="ECO:0000313" key="3">
    <source>
        <dbReference type="EMBL" id="KAH3702756.1"/>
    </source>
</evidence>
<dbReference type="InterPro" id="IPR000219">
    <property type="entry name" value="DH_dom"/>
</dbReference>
<proteinExistence type="predicted"/>
<dbReference type="GO" id="GO:0001664">
    <property type="term" value="F:G protein-coupled receptor binding"/>
    <property type="evidence" value="ECO:0007669"/>
    <property type="project" value="TreeGrafter"/>
</dbReference>
<dbReference type="AlphaFoldDB" id="A0A9D3YML8"/>
<feature type="region of interest" description="Disordered" evidence="1">
    <location>
        <begin position="16"/>
        <end position="37"/>
    </location>
</feature>
<gene>
    <name evidence="3" type="ORF">DPMN_077782</name>
</gene>
<reference evidence="3" key="2">
    <citation type="submission" date="2020-11" db="EMBL/GenBank/DDBJ databases">
        <authorList>
            <person name="McCartney M.A."/>
            <person name="Auch B."/>
            <person name="Kono T."/>
            <person name="Mallez S."/>
            <person name="Becker A."/>
            <person name="Gohl D.M."/>
            <person name="Silverstein K.A.T."/>
            <person name="Koren S."/>
            <person name="Bechman K.B."/>
            <person name="Herman A."/>
            <person name="Abrahante J.E."/>
            <person name="Garbe J."/>
        </authorList>
    </citation>
    <scope>NUCLEOTIDE SEQUENCE</scope>
    <source>
        <strain evidence="3">Duluth1</strain>
        <tissue evidence="3">Whole animal</tissue>
    </source>
</reference>
<evidence type="ECO:0000313" key="4">
    <source>
        <dbReference type="Proteomes" id="UP000828390"/>
    </source>
</evidence>
<evidence type="ECO:0000259" key="2">
    <source>
        <dbReference type="PROSITE" id="PS50010"/>
    </source>
</evidence>
<dbReference type="PROSITE" id="PS50010">
    <property type="entry name" value="DH_2"/>
    <property type="match status" value="1"/>
</dbReference>
<protein>
    <recommendedName>
        <fullName evidence="2">DH domain-containing protein</fullName>
    </recommendedName>
</protein>
<dbReference type="Gene3D" id="1.20.900.10">
    <property type="entry name" value="Dbl homology (DH) domain"/>
    <property type="match status" value="1"/>
</dbReference>
<name>A0A9D3YML8_DREPO</name>
<reference evidence="3" key="1">
    <citation type="journal article" date="2019" name="bioRxiv">
        <title>The Genome of the Zebra Mussel, Dreissena polymorpha: A Resource for Invasive Species Research.</title>
        <authorList>
            <person name="McCartney M.A."/>
            <person name="Auch B."/>
            <person name="Kono T."/>
            <person name="Mallez S."/>
            <person name="Zhang Y."/>
            <person name="Obille A."/>
            <person name="Becker A."/>
            <person name="Abrahante J.E."/>
            <person name="Garbe J."/>
            <person name="Badalamenti J.P."/>
            <person name="Herman A."/>
            <person name="Mangelson H."/>
            <person name="Liachko I."/>
            <person name="Sullivan S."/>
            <person name="Sone E.D."/>
            <person name="Koren S."/>
            <person name="Silverstein K.A.T."/>
            <person name="Beckman K.B."/>
            <person name="Gohl D.M."/>
        </authorList>
    </citation>
    <scope>NUCLEOTIDE SEQUENCE</scope>
    <source>
        <strain evidence="3">Duluth1</strain>
        <tissue evidence="3">Whole animal</tissue>
    </source>
</reference>
<dbReference type="PANTHER" id="PTHR45872">
    <property type="entry name" value="RHO GUANINE NUCLEOTIDE EXCHANGE FACTOR 2, ISOFORM D"/>
    <property type="match status" value="1"/>
</dbReference>
<sequence>MASTSEAIVELEELLPTAIPEQDDTGQNSETQLTTNRSTITDTFETFANRQNTEPNQAELLGEDTLSKLTSDEGTRQNIIKELIDTEDEHVRFLKILNEHFYTPMKREDWINRDFIQLLFPNLETIIHFHETLWERMKERREERGVECTVGDILVQT</sequence>
<dbReference type="GO" id="GO:0007186">
    <property type="term" value="P:G protein-coupled receptor signaling pathway"/>
    <property type="evidence" value="ECO:0007669"/>
    <property type="project" value="TreeGrafter"/>
</dbReference>
<comment type="caution">
    <text evidence="3">The sequence shown here is derived from an EMBL/GenBank/DDBJ whole genome shotgun (WGS) entry which is preliminary data.</text>
</comment>
<dbReference type="PANTHER" id="PTHR45872:SF2">
    <property type="entry name" value="RHO GUANINE NUCLEOTIDE EXCHANGE FACTOR 2, ISOFORM D"/>
    <property type="match status" value="1"/>
</dbReference>
<dbReference type="EMBL" id="JAIWYP010000015">
    <property type="protein sequence ID" value="KAH3702756.1"/>
    <property type="molecule type" value="Genomic_DNA"/>
</dbReference>
<dbReference type="GO" id="GO:0005737">
    <property type="term" value="C:cytoplasm"/>
    <property type="evidence" value="ECO:0007669"/>
    <property type="project" value="TreeGrafter"/>
</dbReference>
<organism evidence="3 4">
    <name type="scientific">Dreissena polymorpha</name>
    <name type="common">Zebra mussel</name>
    <name type="synonym">Mytilus polymorpha</name>
    <dbReference type="NCBI Taxonomy" id="45954"/>
    <lineage>
        <taxon>Eukaryota</taxon>
        <taxon>Metazoa</taxon>
        <taxon>Spiralia</taxon>
        <taxon>Lophotrochozoa</taxon>
        <taxon>Mollusca</taxon>
        <taxon>Bivalvia</taxon>
        <taxon>Autobranchia</taxon>
        <taxon>Heteroconchia</taxon>
        <taxon>Euheterodonta</taxon>
        <taxon>Imparidentia</taxon>
        <taxon>Neoheterodontei</taxon>
        <taxon>Myida</taxon>
        <taxon>Dreissenoidea</taxon>
        <taxon>Dreissenidae</taxon>
        <taxon>Dreissena</taxon>
    </lineage>
</organism>
<dbReference type="Pfam" id="PF00621">
    <property type="entry name" value="RhoGEF"/>
    <property type="match status" value="1"/>
</dbReference>